<dbReference type="CDD" id="cd06173">
    <property type="entry name" value="MFS_MefA_like"/>
    <property type="match status" value="1"/>
</dbReference>
<feature type="transmembrane region" description="Helical" evidence="7">
    <location>
        <begin position="97"/>
        <end position="119"/>
    </location>
</feature>
<dbReference type="EMBL" id="JBHSAY010000003">
    <property type="protein sequence ID" value="MFC4129118.1"/>
    <property type="molecule type" value="Genomic_DNA"/>
</dbReference>
<evidence type="ECO:0000256" key="2">
    <source>
        <dbReference type="ARBA" id="ARBA00022448"/>
    </source>
</evidence>
<evidence type="ECO:0000256" key="4">
    <source>
        <dbReference type="ARBA" id="ARBA00022692"/>
    </source>
</evidence>
<evidence type="ECO:0000313" key="9">
    <source>
        <dbReference type="EMBL" id="MFC4129118.1"/>
    </source>
</evidence>
<dbReference type="PANTHER" id="PTHR43266">
    <property type="entry name" value="MACROLIDE-EFFLUX PROTEIN"/>
    <property type="match status" value="1"/>
</dbReference>
<evidence type="ECO:0000256" key="5">
    <source>
        <dbReference type="ARBA" id="ARBA00022989"/>
    </source>
</evidence>
<feature type="transmembrane region" description="Helical" evidence="7">
    <location>
        <begin position="245"/>
        <end position="263"/>
    </location>
</feature>
<keyword evidence="5 7" id="KW-1133">Transmembrane helix</keyword>
<name>A0ABV8LEQ7_9ACTN</name>
<dbReference type="Proteomes" id="UP001595816">
    <property type="component" value="Unassembled WGS sequence"/>
</dbReference>
<feature type="domain" description="Major facilitator superfamily (MFS) profile" evidence="8">
    <location>
        <begin position="1"/>
        <end position="186"/>
    </location>
</feature>
<sequence>MRKSAWLDVWIIAVSQIISGSGAYLALTTLILTLQDTGATGLAVAGVTVAASLPVVALAPVTGRLADRFDSRLLMVVAGVVQIAGCLLLSFAGSTVLRIACVLLIYSGTALGLPVRAALLPVMVTEEDLPRAGAINQSATVIGSMFGPPIAGFAYHAVGSAPGTLRWAAVGFLATVVGGLLVRTRRGTRMGEEHPAAAGAARPPMDRLLKVVFIGLAAVVGAISAVDVVAVFFVRETLESSAQTYGLIMATWPIGMVAGAWGQAKLAEKAPDARLSGWLFGSLAITATGVVLLAAVGSAPWMVPIWLAGGLLNGAANVLVTTLVARRSPVANRGHVAAIMQAAVQASLLAGYLFAGLALTANLTPRMIILGCGVIAVVTVAFISPWVRAAARSSELVTSPVLGDRVPQPQE</sequence>
<feature type="transmembrane region" description="Helical" evidence="7">
    <location>
        <begin position="39"/>
        <end position="61"/>
    </location>
</feature>
<feature type="transmembrane region" description="Helical" evidence="7">
    <location>
        <begin position="367"/>
        <end position="387"/>
    </location>
</feature>
<dbReference type="InterPro" id="IPR011701">
    <property type="entry name" value="MFS"/>
</dbReference>
<evidence type="ECO:0000256" key="7">
    <source>
        <dbReference type="SAM" id="Phobius"/>
    </source>
</evidence>
<keyword evidence="6 7" id="KW-0472">Membrane</keyword>
<feature type="transmembrane region" description="Helical" evidence="7">
    <location>
        <begin position="164"/>
        <end position="182"/>
    </location>
</feature>
<comment type="caution">
    <text evidence="9">The sequence shown here is derived from an EMBL/GenBank/DDBJ whole genome shotgun (WGS) entry which is preliminary data.</text>
</comment>
<dbReference type="Gene3D" id="1.20.1250.20">
    <property type="entry name" value="MFS general substrate transporter like domains"/>
    <property type="match status" value="1"/>
</dbReference>
<feature type="transmembrane region" description="Helical" evidence="7">
    <location>
        <begin position="7"/>
        <end position="27"/>
    </location>
</feature>
<feature type="transmembrane region" description="Helical" evidence="7">
    <location>
        <begin position="211"/>
        <end position="233"/>
    </location>
</feature>
<dbReference type="InterPro" id="IPR036259">
    <property type="entry name" value="MFS_trans_sf"/>
</dbReference>
<organism evidence="9 10">
    <name type="scientific">Hamadaea flava</name>
    <dbReference type="NCBI Taxonomy" id="1742688"/>
    <lineage>
        <taxon>Bacteria</taxon>
        <taxon>Bacillati</taxon>
        <taxon>Actinomycetota</taxon>
        <taxon>Actinomycetes</taxon>
        <taxon>Micromonosporales</taxon>
        <taxon>Micromonosporaceae</taxon>
        <taxon>Hamadaea</taxon>
    </lineage>
</organism>
<dbReference type="Pfam" id="PF07690">
    <property type="entry name" value="MFS_1"/>
    <property type="match status" value="1"/>
</dbReference>
<dbReference type="RefSeq" id="WP_253758777.1">
    <property type="nucleotide sequence ID" value="NZ_JAMZDZ010000001.1"/>
</dbReference>
<protein>
    <submittedName>
        <fullName evidence="9">MFS transporter</fullName>
    </submittedName>
</protein>
<keyword evidence="4 7" id="KW-0812">Transmembrane</keyword>
<keyword evidence="3" id="KW-1003">Cell membrane</keyword>
<feature type="transmembrane region" description="Helical" evidence="7">
    <location>
        <begin position="275"/>
        <end position="297"/>
    </location>
</feature>
<accession>A0ABV8LEQ7</accession>
<feature type="transmembrane region" description="Helical" evidence="7">
    <location>
        <begin position="303"/>
        <end position="324"/>
    </location>
</feature>
<feature type="transmembrane region" description="Helical" evidence="7">
    <location>
        <begin position="336"/>
        <end position="355"/>
    </location>
</feature>
<evidence type="ECO:0000256" key="3">
    <source>
        <dbReference type="ARBA" id="ARBA00022475"/>
    </source>
</evidence>
<evidence type="ECO:0000256" key="1">
    <source>
        <dbReference type="ARBA" id="ARBA00004651"/>
    </source>
</evidence>
<evidence type="ECO:0000259" key="8">
    <source>
        <dbReference type="PROSITE" id="PS50850"/>
    </source>
</evidence>
<feature type="transmembrane region" description="Helical" evidence="7">
    <location>
        <begin position="73"/>
        <end position="91"/>
    </location>
</feature>
<feature type="domain" description="Major facilitator superfamily (MFS) profile" evidence="8">
    <location>
        <begin position="208"/>
        <end position="411"/>
    </location>
</feature>
<dbReference type="SUPFAM" id="SSF103473">
    <property type="entry name" value="MFS general substrate transporter"/>
    <property type="match status" value="1"/>
</dbReference>
<gene>
    <name evidence="9" type="ORF">ACFOZ4_00635</name>
</gene>
<dbReference type="InterPro" id="IPR020846">
    <property type="entry name" value="MFS_dom"/>
</dbReference>
<evidence type="ECO:0000256" key="6">
    <source>
        <dbReference type="ARBA" id="ARBA00023136"/>
    </source>
</evidence>
<dbReference type="PROSITE" id="PS50850">
    <property type="entry name" value="MFS"/>
    <property type="match status" value="2"/>
</dbReference>
<dbReference type="PANTHER" id="PTHR43266:SF2">
    <property type="entry name" value="MAJOR FACILITATOR SUPERFAMILY (MFS) PROFILE DOMAIN-CONTAINING PROTEIN"/>
    <property type="match status" value="1"/>
</dbReference>
<keyword evidence="10" id="KW-1185">Reference proteome</keyword>
<comment type="subcellular location">
    <subcellularLocation>
        <location evidence="1">Cell membrane</location>
        <topology evidence="1">Multi-pass membrane protein</topology>
    </subcellularLocation>
</comment>
<proteinExistence type="predicted"/>
<keyword evidence="2" id="KW-0813">Transport</keyword>
<evidence type="ECO:0000313" key="10">
    <source>
        <dbReference type="Proteomes" id="UP001595816"/>
    </source>
</evidence>
<reference evidence="10" key="1">
    <citation type="journal article" date="2019" name="Int. J. Syst. Evol. Microbiol.">
        <title>The Global Catalogue of Microorganisms (GCM) 10K type strain sequencing project: providing services to taxonomists for standard genome sequencing and annotation.</title>
        <authorList>
            <consortium name="The Broad Institute Genomics Platform"/>
            <consortium name="The Broad Institute Genome Sequencing Center for Infectious Disease"/>
            <person name="Wu L."/>
            <person name="Ma J."/>
        </authorList>
    </citation>
    <scope>NUCLEOTIDE SEQUENCE [LARGE SCALE GENOMIC DNA]</scope>
    <source>
        <strain evidence="10">CGMCC 4.7289</strain>
    </source>
</reference>